<dbReference type="PANTHER" id="PTHR48078">
    <property type="entry name" value="THREONINE DEHYDRATASE, MITOCHONDRIAL-RELATED"/>
    <property type="match status" value="1"/>
</dbReference>
<dbReference type="GO" id="GO:0003941">
    <property type="term" value="F:L-serine ammonia-lyase activity"/>
    <property type="evidence" value="ECO:0007669"/>
    <property type="project" value="TreeGrafter"/>
</dbReference>
<evidence type="ECO:0000256" key="5">
    <source>
        <dbReference type="NCBIfam" id="TIGR00260"/>
    </source>
</evidence>
<comment type="cofactor">
    <cofactor evidence="1 6">
        <name>pyridoxal 5'-phosphate</name>
        <dbReference type="ChEBI" id="CHEBI:597326"/>
    </cofactor>
</comment>
<name>A0A7G9YMZ7_9EURY</name>
<keyword evidence="4 8" id="KW-0456">Lyase</keyword>
<feature type="domain" description="Tryptophan synthase beta chain-like PALP" evidence="7">
    <location>
        <begin position="52"/>
        <end position="348"/>
    </location>
</feature>
<dbReference type="GO" id="GO:0004795">
    <property type="term" value="F:threonine synthase activity"/>
    <property type="evidence" value="ECO:0007669"/>
    <property type="project" value="UniProtKB-UniRule"/>
</dbReference>
<dbReference type="SUPFAM" id="SSF53686">
    <property type="entry name" value="Tryptophan synthase beta subunit-like PLP-dependent enzymes"/>
    <property type="match status" value="1"/>
</dbReference>
<dbReference type="Gene3D" id="3.40.50.1100">
    <property type="match status" value="2"/>
</dbReference>
<evidence type="ECO:0000256" key="6">
    <source>
        <dbReference type="PIRSR" id="PIRSR604450-51"/>
    </source>
</evidence>
<accession>A0A7G9YMZ7</accession>
<organism evidence="8">
    <name type="scientific">Candidatus Methanogaster sp. ANME-2c ERB4</name>
    <dbReference type="NCBI Taxonomy" id="2759911"/>
    <lineage>
        <taxon>Archaea</taxon>
        <taxon>Methanobacteriati</taxon>
        <taxon>Methanobacteriota</taxon>
        <taxon>Stenosarchaea group</taxon>
        <taxon>Methanomicrobia</taxon>
        <taxon>Methanosarcinales</taxon>
        <taxon>ANME-2 cluster</taxon>
        <taxon>Candidatus Methanogasteraceae</taxon>
        <taxon>Candidatus Methanogaster</taxon>
    </lineage>
</organism>
<evidence type="ECO:0000256" key="3">
    <source>
        <dbReference type="ARBA" id="ARBA00022898"/>
    </source>
</evidence>
<gene>
    <name evidence="8" type="primary">thrC</name>
    <name evidence="8" type="ORF">ICHGDBFH_00036</name>
</gene>
<dbReference type="EC" id="4.2.3.1" evidence="5"/>
<dbReference type="Pfam" id="PF00291">
    <property type="entry name" value="PALP"/>
    <property type="match status" value="1"/>
</dbReference>
<evidence type="ECO:0000256" key="4">
    <source>
        <dbReference type="ARBA" id="ARBA00023239"/>
    </source>
</evidence>
<dbReference type="GO" id="GO:0004794">
    <property type="term" value="F:threonine deaminase activity"/>
    <property type="evidence" value="ECO:0007669"/>
    <property type="project" value="TreeGrafter"/>
</dbReference>
<dbReference type="GO" id="GO:0009088">
    <property type="term" value="P:threonine biosynthetic process"/>
    <property type="evidence" value="ECO:0007669"/>
    <property type="project" value="UniProtKB-UniRule"/>
</dbReference>
<comment type="similarity">
    <text evidence="2">Belongs to the threonine synthase family.</text>
</comment>
<sequence>MRCPKCNSALDAVYDYKSIQRTIRKDEFMRECPGHWKYWPFMPVGDLSRIMTMGEGGTPLIELTRLMPRAKKFLVKYEAANPTGSFKDRGSSLEITKAVIGGRTRAVIATTGNMGSSVAAFAAFARLRCKIIIPDFVNTAKIVQMKAYGAEIEITSGDYADAMNIAENQVRGDPESFLAGDYPWRCEGTKTVGFEIADQMYWRVPDAVIAPIGNGTLLWSVWKAFKELMITGITDALPLIIGVQAERCDPVVRAWEERTDTIVPIENPRTVASAIACGTPIDGLLALKAIRESGGICIRVTDEEILRARDELGSNGVFVEPSGAVSFAGSRKTGDLLDRKTVVCIATGHGLKDMYGIE</sequence>
<evidence type="ECO:0000256" key="2">
    <source>
        <dbReference type="ARBA" id="ARBA00005517"/>
    </source>
</evidence>
<dbReference type="CDD" id="cd01563">
    <property type="entry name" value="Thr-synth_1"/>
    <property type="match status" value="1"/>
</dbReference>
<dbReference type="NCBIfam" id="TIGR00260">
    <property type="entry name" value="thrC"/>
    <property type="match status" value="1"/>
</dbReference>
<dbReference type="AlphaFoldDB" id="A0A7G9YMZ7"/>
<dbReference type="GO" id="GO:0006567">
    <property type="term" value="P:L-threonine catabolic process"/>
    <property type="evidence" value="ECO:0007669"/>
    <property type="project" value="TreeGrafter"/>
</dbReference>
<keyword evidence="3 6" id="KW-0663">Pyridoxal phosphate</keyword>
<feature type="modified residue" description="N6-(pyridoxal phosphate)lysine" evidence="6">
    <location>
        <position position="87"/>
    </location>
</feature>
<dbReference type="GO" id="GO:0009097">
    <property type="term" value="P:isoleucine biosynthetic process"/>
    <property type="evidence" value="ECO:0007669"/>
    <property type="project" value="TreeGrafter"/>
</dbReference>
<dbReference type="InterPro" id="IPR001926">
    <property type="entry name" value="TrpB-like_PALP"/>
</dbReference>
<dbReference type="InterPro" id="IPR036052">
    <property type="entry name" value="TrpB-like_PALP_sf"/>
</dbReference>
<protein>
    <recommendedName>
        <fullName evidence="5">Threonine synthase</fullName>
        <ecNumber evidence="5">4.2.3.1</ecNumber>
    </recommendedName>
</protein>
<evidence type="ECO:0000256" key="1">
    <source>
        <dbReference type="ARBA" id="ARBA00001933"/>
    </source>
</evidence>
<dbReference type="PANTHER" id="PTHR48078:SF6">
    <property type="entry name" value="L-THREONINE DEHYDRATASE CATABOLIC TDCB"/>
    <property type="match status" value="1"/>
</dbReference>
<evidence type="ECO:0000259" key="7">
    <source>
        <dbReference type="Pfam" id="PF00291"/>
    </source>
</evidence>
<dbReference type="InterPro" id="IPR050147">
    <property type="entry name" value="Ser/Thr_Dehydratase"/>
</dbReference>
<reference evidence="8" key="1">
    <citation type="submission" date="2020-06" db="EMBL/GenBank/DDBJ databases">
        <title>Unique genomic features of the anaerobic methanotrophic archaea.</title>
        <authorList>
            <person name="Chadwick G.L."/>
            <person name="Skennerton C.T."/>
            <person name="Laso-Perez R."/>
            <person name="Leu A.O."/>
            <person name="Speth D.R."/>
            <person name="Yu H."/>
            <person name="Morgan-Lang C."/>
            <person name="Hatzenpichler R."/>
            <person name="Goudeau D."/>
            <person name="Malmstrom R."/>
            <person name="Brazelton W.J."/>
            <person name="Woyke T."/>
            <person name="Hallam S.J."/>
            <person name="Tyson G.W."/>
            <person name="Wegener G."/>
            <person name="Boetius A."/>
            <person name="Orphan V."/>
        </authorList>
    </citation>
    <scope>NUCLEOTIDE SEQUENCE</scope>
</reference>
<dbReference type="EMBL" id="MT631378">
    <property type="protein sequence ID" value="QNO49381.1"/>
    <property type="molecule type" value="Genomic_DNA"/>
</dbReference>
<proteinExistence type="inferred from homology"/>
<evidence type="ECO:0000313" key="8">
    <source>
        <dbReference type="EMBL" id="QNO49381.1"/>
    </source>
</evidence>
<dbReference type="InterPro" id="IPR004450">
    <property type="entry name" value="Thr_synthase-like"/>
</dbReference>
<dbReference type="GO" id="GO:0006565">
    <property type="term" value="P:L-serine catabolic process"/>
    <property type="evidence" value="ECO:0007669"/>
    <property type="project" value="TreeGrafter"/>
</dbReference>